<dbReference type="InParanoid" id="A0A0C2SVR3"/>
<dbReference type="Proteomes" id="UP000054549">
    <property type="component" value="Unassembled WGS sequence"/>
</dbReference>
<dbReference type="EMBL" id="KN818345">
    <property type="protein sequence ID" value="KIL58179.1"/>
    <property type="molecule type" value="Genomic_DNA"/>
</dbReference>
<accession>A0A0C2SVR3</accession>
<dbReference type="AlphaFoldDB" id="A0A0C2SVR3"/>
<feature type="region of interest" description="Disordered" evidence="1">
    <location>
        <begin position="1"/>
        <end position="51"/>
    </location>
</feature>
<protein>
    <submittedName>
        <fullName evidence="2">Uncharacterized protein</fullName>
    </submittedName>
</protein>
<name>A0A0C2SVR3_AMAMK</name>
<reference evidence="2 3" key="1">
    <citation type="submission" date="2014-04" db="EMBL/GenBank/DDBJ databases">
        <title>Evolutionary Origins and Diversification of the Mycorrhizal Mutualists.</title>
        <authorList>
            <consortium name="DOE Joint Genome Institute"/>
            <consortium name="Mycorrhizal Genomics Consortium"/>
            <person name="Kohler A."/>
            <person name="Kuo A."/>
            <person name="Nagy L.G."/>
            <person name="Floudas D."/>
            <person name="Copeland A."/>
            <person name="Barry K.W."/>
            <person name="Cichocki N."/>
            <person name="Veneault-Fourrey C."/>
            <person name="LaButti K."/>
            <person name="Lindquist E.A."/>
            <person name="Lipzen A."/>
            <person name="Lundell T."/>
            <person name="Morin E."/>
            <person name="Murat C."/>
            <person name="Riley R."/>
            <person name="Ohm R."/>
            <person name="Sun H."/>
            <person name="Tunlid A."/>
            <person name="Henrissat B."/>
            <person name="Grigoriev I.V."/>
            <person name="Hibbett D.S."/>
            <person name="Martin F."/>
        </authorList>
    </citation>
    <scope>NUCLEOTIDE SEQUENCE [LARGE SCALE GENOMIC DNA]</scope>
    <source>
        <strain evidence="2 3">Koide BX008</strain>
    </source>
</reference>
<evidence type="ECO:0000313" key="2">
    <source>
        <dbReference type="EMBL" id="KIL58179.1"/>
    </source>
</evidence>
<keyword evidence="3" id="KW-1185">Reference proteome</keyword>
<gene>
    <name evidence="2" type="ORF">M378DRAFT_27688</name>
</gene>
<evidence type="ECO:0000256" key="1">
    <source>
        <dbReference type="SAM" id="MobiDB-lite"/>
    </source>
</evidence>
<sequence>MPQDSLAPPLPTIENSFSPAAESEAKEAKAPVEEAAEPKPVALSKTPTRKHSTVAAKLQHLQLRLGPQRWRRRQPSCLLLPPLEAPIHLGTRDSVIRHVYLFTYQEERKSRQEGSPERKFAGRFEDPSRAHVGLQRDLGMVRAFAHDVERKHRYPLFLS</sequence>
<feature type="compositionally biased region" description="Basic and acidic residues" evidence="1">
    <location>
        <begin position="23"/>
        <end position="32"/>
    </location>
</feature>
<organism evidence="2 3">
    <name type="scientific">Amanita muscaria (strain Koide BX008)</name>
    <dbReference type="NCBI Taxonomy" id="946122"/>
    <lineage>
        <taxon>Eukaryota</taxon>
        <taxon>Fungi</taxon>
        <taxon>Dikarya</taxon>
        <taxon>Basidiomycota</taxon>
        <taxon>Agaricomycotina</taxon>
        <taxon>Agaricomycetes</taxon>
        <taxon>Agaricomycetidae</taxon>
        <taxon>Agaricales</taxon>
        <taxon>Pluteineae</taxon>
        <taxon>Amanitaceae</taxon>
        <taxon>Amanita</taxon>
    </lineage>
</organism>
<dbReference type="HOGENOM" id="CLU_1660259_0_0_1"/>
<evidence type="ECO:0000313" key="3">
    <source>
        <dbReference type="Proteomes" id="UP000054549"/>
    </source>
</evidence>
<proteinExistence type="predicted"/>